<gene>
    <name evidence="2" type="ORF">J6595_21440</name>
</gene>
<proteinExistence type="predicted"/>
<accession>A0ABS4BN37</accession>
<keyword evidence="3" id="KW-1185">Reference proteome</keyword>
<keyword evidence="1" id="KW-0472">Membrane</keyword>
<keyword evidence="1" id="KW-1133">Transmembrane helix</keyword>
<reference evidence="2 3" key="1">
    <citation type="submission" date="2021-04" db="EMBL/GenBank/DDBJ databases">
        <title>Whole genome sequence of Jiella sp. KSK16Y-1.</title>
        <authorList>
            <person name="Tuo L."/>
        </authorList>
    </citation>
    <scope>NUCLEOTIDE SEQUENCE [LARGE SCALE GENOMIC DNA]</scope>
    <source>
        <strain evidence="2 3">KSK16Y-1</strain>
    </source>
</reference>
<evidence type="ECO:0008006" key="4">
    <source>
        <dbReference type="Google" id="ProtNLM"/>
    </source>
</evidence>
<feature type="transmembrane region" description="Helical" evidence="1">
    <location>
        <begin position="38"/>
        <end position="56"/>
    </location>
</feature>
<dbReference type="Proteomes" id="UP000678276">
    <property type="component" value="Unassembled WGS sequence"/>
</dbReference>
<evidence type="ECO:0000313" key="2">
    <source>
        <dbReference type="EMBL" id="MBP0618152.1"/>
    </source>
</evidence>
<keyword evidence="1" id="KW-0812">Transmembrane</keyword>
<name>A0ABS4BN37_9HYPH</name>
<dbReference type="RefSeq" id="WP_209597614.1">
    <property type="nucleotide sequence ID" value="NZ_JAGJCF010000026.1"/>
</dbReference>
<evidence type="ECO:0000256" key="1">
    <source>
        <dbReference type="SAM" id="Phobius"/>
    </source>
</evidence>
<evidence type="ECO:0000313" key="3">
    <source>
        <dbReference type="Proteomes" id="UP000678276"/>
    </source>
</evidence>
<protein>
    <recommendedName>
        <fullName evidence="4">DUF1328 domain-containing protein</fullName>
    </recommendedName>
</protein>
<dbReference type="EMBL" id="JAGJCF010000026">
    <property type="protein sequence ID" value="MBP0618152.1"/>
    <property type="molecule type" value="Genomic_DNA"/>
</dbReference>
<sequence>MKNPKIWLVAALVVFLAFIANVFVGASAGTVVVGRTGELLMMIAVSVLFVIGTLCSEARARSNEPSSHEPRSHQH</sequence>
<comment type="caution">
    <text evidence="2">The sequence shown here is derived from an EMBL/GenBank/DDBJ whole genome shotgun (WGS) entry which is preliminary data.</text>
</comment>
<organism evidence="2 3">
    <name type="scientific">Jiella mangrovi</name>
    <dbReference type="NCBI Taxonomy" id="2821407"/>
    <lineage>
        <taxon>Bacteria</taxon>
        <taxon>Pseudomonadati</taxon>
        <taxon>Pseudomonadota</taxon>
        <taxon>Alphaproteobacteria</taxon>
        <taxon>Hyphomicrobiales</taxon>
        <taxon>Aurantimonadaceae</taxon>
        <taxon>Jiella</taxon>
    </lineage>
</organism>